<reference evidence="1 2" key="1">
    <citation type="journal article" date="2020" name="Arch. Microbiol.">
        <title>Bradyrhizobium campsiandrae sp. nov., a nitrogen-fixing bacterial strain isolated from a native leguminous tree from the Amazon adapted to flooded conditions.</title>
        <authorList>
            <person name="Cabral Michel D."/>
            <person name="Martins da Costa E."/>
            <person name="Azarias Guimaraes A."/>
            <person name="Soares de Carvalho T."/>
            <person name="Santos de Castro Caputo P."/>
            <person name="Willems A."/>
            <person name="de Souza Moreira F.M."/>
        </authorList>
    </citation>
    <scope>NUCLEOTIDE SEQUENCE [LARGE SCALE GENOMIC DNA]</scope>
    <source>
        <strain evidence="2">INPA 384B</strain>
    </source>
</reference>
<comment type="caution">
    <text evidence="1">The sequence shown here is derived from an EMBL/GenBank/DDBJ whole genome shotgun (WGS) entry which is preliminary data.</text>
</comment>
<protein>
    <submittedName>
        <fullName evidence="1">XRE family transcriptional regulator</fullName>
    </submittedName>
</protein>
<evidence type="ECO:0000313" key="1">
    <source>
        <dbReference type="EMBL" id="MBC9984306.1"/>
    </source>
</evidence>
<keyword evidence="2" id="KW-1185">Reference proteome</keyword>
<evidence type="ECO:0000313" key="2">
    <source>
        <dbReference type="Proteomes" id="UP000639516"/>
    </source>
</evidence>
<accession>A0ABR7UKS8</accession>
<dbReference type="Gene3D" id="1.10.260.40">
    <property type="entry name" value="lambda repressor-like DNA-binding domains"/>
    <property type="match status" value="1"/>
</dbReference>
<name>A0ABR7UKS8_9BRAD</name>
<sequence>MTARHDGLRKAALGTIGSGNVFADLGLPDPETELMKANLSIEMGKAVQKRGLAHATAAQIMAMAPSELTKLLHGRTEPTPWTT</sequence>
<dbReference type="RefSeq" id="WP_188102805.1">
    <property type="nucleotide sequence ID" value="NZ_JAANIH010000028.1"/>
</dbReference>
<dbReference type="EMBL" id="JAATTO010000105">
    <property type="protein sequence ID" value="MBC9984306.1"/>
    <property type="molecule type" value="Genomic_DNA"/>
</dbReference>
<proteinExistence type="predicted"/>
<dbReference type="Proteomes" id="UP000639516">
    <property type="component" value="Unassembled WGS sequence"/>
</dbReference>
<organism evidence="1 2">
    <name type="scientific">Bradyrhizobium campsiandrae</name>
    <dbReference type="NCBI Taxonomy" id="1729892"/>
    <lineage>
        <taxon>Bacteria</taxon>
        <taxon>Pseudomonadati</taxon>
        <taxon>Pseudomonadota</taxon>
        <taxon>Alphaproteobacteria</taxon>
        <taxon>Hyphomicrobiales</taxon>
        <taxon>Nitrobacteraceae</taxon>
        <taxon>Bradyrhizobium</taxon>
    </lineage>
</organism>
<dbReference type="InterPro" id="IPR010982">
    <property type="entry name" value="Lambda_DNA-bd_dom_sf"/>
</dbReference>
<gene>
    <name evidence="1" type="ORF">HA482_39650</name>
</gene>